<dbReference type="PANTHER" id="PTHR10622">
    <property type="entry name" value="HET DOMAIN-CONTAINING PROTEIN"/>
    <property type="match status" value="1"/>
</dbReference>
<dbReference type="SUPFAM" id="SSF56112">
    <property type="entry name" value="Protein kinase-like (PK-like)"/>
    <property type="match status" value="1"/>
</dbReference>
<dbReference type="GO" id="GO:0005524">
    <property type="term" value="F:ATP binding"/>
    <property type="evidence" value="ECO:0007669"/>
    <property type="project" value="InterPro"/>
</dbReference>
<keyword evidence="3" id="KW-1185">Reference proteome</keyword>
<evidence type="ECO:0000313" key="3">
    <source>
        <dbReference type="Proteomes" id="UP000829685"/>
    </source>
</evidence>
<accession>A0A9P9WCI8</accession>
<dbReference type="PANTHER" id="PTHR10622:SF10">
    <property type="entry name" value="HET DOMAIN-CONTAINING PROTEIN"/>
    <property type="match status" value="1"/>
</dbReference>
<dbReference type="InterPro" id="IPR010730">
    <property type="entry name" value="HET"/>
</dbReference>
<proteinExistence type="predicted"/>
<dbReference type="PROSITE" id="PS50011">
    <property type="entry name" value="PROTEIN_KINASE_DOM"/>
    <property type="match status" value="1"/>
</dbReference>
<dbReference type="GO" id="GO:0004672">
    <property type="term" value="F:protein kinase activity"/>
    <property type="evidence" value="ECO:0007669"/>
    <property type="project" value="InterPro"/>
</dbReference>
<gene>
    <name evidence="2" type="ORF">JX265_011461</name>
</gene>
<dbReference type="AlphaFoldDB" id="A0A9P9WCI8"/>
<protein>
    <recommendedName>
        <fullName evidence="1">Protein kinase domain-containing protein</fullName>
    </recommendedName>
</protein>
<dbReference type="OrthoDB" id="1046782at2759"/>
<comment type="caution">
    <text evidence="2">The sequence shown here is derived from an EMBL/GenBank/DDBJ whole genome shotgun (WGS) entry which is preliminary data.</text>
</comment>
<dbReference type="EMBL" id="JAFIMR010000042">
    <property type="protein sequence ID" value="KAI1856820.1"/>
    <property type="molecule type" value="Genomic_DNA"/>
</dbReference>
<dbReference type="InterPro" id="IPR058525">
    <property type="entry name" value="DUF8212"/>
</dbReference>
<dbReference type="Gene3D" id="1.10.510.10">
    <property type="entry name" value="Transferase(Phosphotransferase) domain 1"/>
    <property type="match status" value="1"/>
</dbReference>
<dbReference type="InterPro" id="IPR011009">
    <property type="entry name" value="Kinase-like_dom_sf"/>
</dbReference>
<evidence type="ECO:0000313" key="2">
    <source>
        <dbReference type="EMBL" id="KAI1856820.1"/>
    </source>
</evidence>
<reference evidence="2" key="1">
    <citation type="submission" date="2021-03" db="EMBL/GenBank/DDBJ databases">
        <title>Revisited historic fungal species revealed as producer of novel bioactive compounds through whole genome sequencing and comparative genomics.</title>
        <authorList>
            <person name="Vignolle G.A."/>
            <person name="Hochenegger N."/>
            <person name="Mach R.L."/>
            <person name="Mach-Aigner A.R."/>
            <person name="Javad Rahimi M."/>
            <person name="Salim K.A."/>
            <person name="Chan C.M."/>
            <person name="Lim L.B.L."/>
            <person name="Cai F."/>
            <person name="Druzhinina I.S."/>
            <person name="U'Ren J.M."/>
            <person name="Derntl C."/>
        </authorList>
    </citation>
    <scope>NUCLEOTIDE SEQUENCE</scope>
    <source>
        <strain evidence="2">TUCIM 5799</strain>
    </source>
</reference>
<dbReference type="SMART" id="SM00220">
    <property type="entry name" value="S_TKc"/>
    <property type="match status" value="1"/>
</dbReference>
<dbReference type="Proteomes" id="UP000829685">
    <property type="component" value="Unassembled WGS sequence"/>
</dbReference>
<organism evidence="2 3">
    <name type="scientific">Neoarthrinium moseri</name>
    <dbReference type="NCBI Taxonomy" id="1658444"/>
    <lineage>
        <taxon>Eukaryota</taxon>
        <taxon>Fungi</taxon>
        <taxon>Dikarya</taxon>
        <taxon>Ascomycota</taxon>
        <taxon>Pezizomycotina</taxon>
        <taxon>Sordariomycetes</taxon>
        <taxon>Xylariomycetidae</taxon>
        <taxon>Amphisphaeriales</taxon>
        <taxon>Apiosporaceae</taxon>
        <taxon>Neoarthrinium</taxon>
    </lineage>
</organism>
<dbReference type="Pfam" id="PF26640">
    <property type="entry name" value="DUF8212"/>
    <property type="match status" value="1"/>
</dbReference>
<feature type="domain" description="Protein kinase" evidence="1">
    <location>
        <begin position="616"/>
        <end position="959"/>
    </location>
</feature>
<sequence length="1003" mass="114288">MRLLNVSTLELYDFTGDDVPPYAALSHIWANGEVSYHDIINGDAPLKIGFRKIQHACRQAIKDNLDWTWIDTCCVDRTSSAETTEAINSMYQYFRQAAWCYVFLADVFTVDDALSEEDRYHQLRRSKWFTRGWTLQELIAPPRTLFFDNAWNLLGSKGCPEFDVLLSEISGVPASCIEGLRSPLEFNVATRMSWASQRRCARKEDEAYCLLGLFDINLPLIYGEGGRAFVRLQEEILRTTSDQSLFMWTVDEGNPRCWKSSSVFAESPEDFRIIGRKSHILREPSTPATVTQLGLSISLPVAPVSGRDAIYGHPDEPAGPFYEAYLNCEDDLGGVAKIYLRPVEGGNEWQRPNSFHRIATPFQHYGIPSEYDAKDIFIKTRLGFRLHNAPTSTSTIETPHSFSSLEISPPIATAQGEELKPRIFHDMNVIQNTYSAMTIESLEDILYEWQVESLVGRSFIPEGVLEKILDRETIKHICGTLMPVSQASASLVDRVMSSSQKIFVVLILSGLSQFTSFVIDSIGLTDEHLPMPDPKLIHSKSPPGYLKEQDSHSWSQWKIVTETFARKSYSQRFFEAQWQVLAPVFKTKHLVSHLNLTANHILPYLKQHLGQSATVGAEDDQVRNGSFSDIRKVVIHPNHYSFGDYGLGKNTNNVFAVKRLHAVDRMQFELEREALTQFREGRPRHIVQLLATYEVRTGGGNDLFADYYMIFPWADGTLRSFWGSQKAHVGDVAIIPWLLRQCLELAKALELIHEGRSGFPHESSEIEPVPRYGRHGDVKPTNILWFPNNEASETNDLGSLVLGDFGLARFHRRDSRSNLTSTDIPRSMTYSAPEFSTQGRISRSVDIWALGCVFLEFITWFLEGEQAVTETFPDLRCSRDSYGFISDTFFEVFEKGKGTEKYPTARLKPRVQDWIERLHRGSTQYWYIHKFLALTLRMLDTDPLTRIRASKVAFEMEDLHRKCLRDMISFPTRSSRASKLIEPVGHKTSSILRNVLRRSMFGP</sequence>
<dbReference type="InterPro" id="IPR000719">
    <property type="entry name" value="Prot_kinase_dom"/>
</dbReference>
<dbReference type="Pfam" id="PF00069">
    <property type="entry name" value="Pkinase"/>
    <property type="match status" value="1"/>
</dbReference>
<name>A0A9P9WCI8_9PEZI</name>
<evidence type="ECO:0000259" key="1">
    <source>
        <dbReference type="PROSITE" id="PS50011"/>
    </source>
</evidence>
<dbReference type="Pfam" id="PF06985">
    <property type="entry name" value="HET"/>
    <property type="match status" value="1"/>
</dbReference>